<protein>
    <submittedName>
        <fullName evidence="5">5'-nucleotidase SurE</fullName>
    </submittedName>
</protein>
<dbReference type="InterPro" id="IPR002828">
    <property type="entry name" value="SurE-like_Pase/nucleotidase"/>
</dbReference>
<dbReference type="STRING" id="448386.A0A2V3J1E2"/>
<dbReference type="Gene3D" id="3.40.1210.10">
    <property type="entry name" value="Survival protein SurE-like phosphatase/nucleotidase"/>
    <property type="match status" value="1"/>
</dbReference>
<gene>
    <name evidence="5" type="ORF">BWQ96_02085</name>
</gene>
<evidence type="ECO:0000313" key="6">
    <source>
        <dbReference type="Proteomes" id="UP000247409"/>
    </source>
</evidence>
<reference evidence="5 6" key="1">
    <citation type="journal article" date="2018" name="Mol. Biol. Evol.">
        <title>Analysis of the draft genome of the red seaweed Gracilariopsis chorda provides insights into genome size evolution in Rhodophyta.</title>
        <authorList>
            <person name="Lee J."/>
            <person name="Yang E.C."/>
            <person name="Graf L."/>
            <person name="Yang J.H."/>
            <person name="Qiu H."/>
            <person name="Zel Zion U."/>
            <person name="Chan C.X."/>
            <person name="Stephens T.G."/>
            <person name="Weber A.P.M."/>
            <person name="Boo G.H."/>
            <person name="Boo S.M."/>
            <person name="Kim K.M."/>
            <person name="Shin Y."/>
            <person name="Jung M."/>
            <person name="Lee S.J."/>
            <person name="Yim H.S."/>
            <person name="Lee J.H."/>
            <person name="Bhattacharya D."/>
            <person name="Yoon H.S."/>
        </authorList>
    </citation>
    <scope>NUCLEOTIDE SEQUENCE [LARGE SCALE GENOMIC DNA]</scope>
    <source>
        <strain evidence="5 6">SKKU-2015</strain>
        <tissue evidence="5">Whole body</tissue>
    </source>
</reference>
<accession>A0A2V3J1E2</accession>
<comment type="caution">
    <text evidence="5">The sequence shown here is derived from an EMBL/GenBank/DDBJ whole genome shotgun (WGS) entry which is preliminary data.</text>
</comment>
<dbReference type="AlphaFoldDB" id="A0A2V3J1E2"/>
<dbReference type="EMBL" id="NBIV01000016">
    <property type="protein sequence ID" value="PXF48133.1"/>
    <property type="molecule type" value="Genomic_DNA"/>
</dbReference>
<evidence type="ECO:0000256" key="1">
    <source>
        <dbReference type="ARBA" id="ARBA00011062"/>
    </source>
</evidence>
<evidence type="ECO:0000256" key="3">
    <source>
        <dbReference type="ARBA" id="ARBA00022801"/>
    </source>
</evidence>
<keyword evidence="2" id="KW-0479">Metal-binding</keyword>
<dbReference type="Proteomes" id="UP000247409">
    <property type="component" value="Unassembled WGS sequence"/>
</dbReference>
<dbReference type="PANTHER" id="PTHR30457:SF0">
    <property type="entry name" value="PHOSPHATASE, PUTATIVE (AFU_ORTHOLOGUE AFUA_4G01070)-RELATED"/>
    <property type="match status" value="1"/>
</dbReference>
<evidence type="ECO:0000313" key="5">
    <source>
        <dbReference type="EMBL" id="PXF48133.1"/>
    </source>
</evidence>
<proteinExistence type="inferred from homology"/>
<dbReference type="SUPFAM" id="SSF64167">
    <property type="entry name" value="SurE-like"/>
    <property type="match status" value="1"/>
</dbReference>
<keyword evidence="6" id="KW-1185">Reference proteome</keyword>
<evidence type="ECO:0000256" key="2">
    <source>
        <dbReference type="ARBA" id="ARBA00022723"/>
    </source>
</evidence>
<dbReference type="GO" id="GO:0008252">
    <property type="term" value="F:nucleotidase activity"/>
    <property type="evidence" value="ECO:0007669"/>
    <property type="project" value="InterPro"/>
</dbReference>
<evidence type="ECO:0000259" key="4">
    <source>
        <dbReference type="Pfam" id="PF01975"/>
    </source>
</evidence>
<dbReference type="OrthoDB" id="202825at2759"/>
<keyword evidence="3" id="KW-0378">Hydrolase</keyword>
<dbReference type="InterPro" id="IPR036523">
    <property type="entry name" value="SurE-like_sf"/>
</dbReference>
<dbReference type="PANTHER" id="PTHR30457">
    <property type="entry name" value="5'-NUCLEOTIDASE SURE"/>
    <property type="match status" value="1"/>
</dbReference>
<comment type="similarity">
    <text evidence="1">Belongs to the SurE nucleotidase family.</text>
</comment>
<feature type="domain" description="Survival protein SurE-like phosphatase/nucleotidase" evidence="4">
    <location>
        <begin position="15"/>
        <end position="258"/>
    </location>
</feature>
<sequence length="359" mass="38556">MSAEAHVNYGSARAILLTNDDGIHPDKSLILSLASALVVNGHNVVVVAPGRNNSACGQRITLGKALTLRRHPRYENQFGSVEPNGAPKGELRVFSVDKGTPADCIFIAIEPKTGLVAKLGFYPCLTLSGVNYGQNMGSDILYSGTFAGARQSAMYGVPAIASSLDLHLGTSSSTSCKQSCDRAITATVELAESALKVLPKVPLDFGRRNPEAGISTNVIARDETQSLDERTRDAFARGDLVLNLNIPKAWNAEYEMTRLDCLLYRGVVQLEYVPNGKDGHPEETLAIKMRSSGADQMHSKGSDLTAVERGRASVTAVGTWPSPHPLALPGQLMEESVRNGLGWIPHVSAKLQKEILHNF</sequence>
<organism evidence="5 6">
    <name type="scientific">Gracilariopsis chorda</name>
    <dbReference type="NCBI Taxonomy" id="448386"/>
    <lineage>
        <taxon>Eukaryota</taxon>
        <taxon>Rhodophyta</taxon>
        <taxon>Florideophyceae</taxon>
        <taxon>Rhodymeniophycidae</taxon>
        <taxon>Gracilariales</taxon>
        <taxon>Gracilariaceae</taxon>
        <taxon>Gracilariopsis</taxon>
    </lineage>
</organism>
<dbReference type="Pfam" id="PF01975">
    <property type="entry name" value="SurE"/>
    <property type="match status" value="1"/>
</dbReference>
<name>A0A2V3J1E2_9FLOR</name>
<dbReference type="InterPro" id="IPR030048">
    <property type="entry name" value="SurE"/>
</dbReference>
<dbReference type="GO" id="GO:0046872">
    <property type="term" value="F:metal ion binding"/>
    <property type="evidence" value="ECO:0007669"/>
    <property type="project" value="UniProtKB-KW"/>
</dbReference>